<feature type="compositionally biased region" description="Polar residues" evidence="1">
    <location>
        <begin position="73"/>
        <end position="85"/>
    </location>
</feature>
<dbReference type="Proteomes" id="UP001374579">
    <property type="component" value="Unassembled WGS sequence"/>
</dbReference>
<dbReference type="EMBL" id="JBAMIC010000022">
    <property type="protein sequence ID" value="KAK7092125.1"/>
    <property type="molecule type" value="Genomic_DNA"/>
</dbReference>
<feature type="region of interest" description="Disordered" evidence="1">
    <location>
        <begin position="100"/>
        <end position="181"/>
    </location>
</feature>
<sequence>MALTMDTVYRLPGSRDYIQPISGEGDSTQPDPGSPYPVSPMPGPVPCMLWKNSSTPAVPTNLVSIKQEPTGWSPHTTTQWPPTRDTNLLCEAKSSVKPGLLTREITKAPRSGNAAAGSDFPSPQQEYPSDKLTDPSRNSSSNASSQFNTEPEQQVTSETESSRGGDLLSQVLSRIKREPMT</sequence>
<organism evidence="2 3">
    <name type="scientific">Littorina saxatilis</name>
    <dbReference type="NCBI Taxonomy" id="31220"/>
    <lineage>
        <taxon>Eukaryota</taxon>
        <taxon>Metazoa</taxon>
        <taxon>Spiralia</taxon>
        <taxon>Lophotrochozoa</taxon>
        <taxon>Mollusca</taxon>
        <taxon>Gastropoda</taxon>
        <taxon>Caenogastropoda</taxon>
        <taxon>Littorinimorpha</taxon>
        <taxon>Littorinoidea</taxon>
        <taxon>Littorinidae</taxon>
        <taxon>Littorina</taxon>
    </lineage>
</organism>
<evidence type="ECO:0000313" key="3">
    <source>
        <dbReference type="Proteomes" id="UP001374579"/>
    </source>
</evidence>
<keyword evidence="3" id="KW-1185">Reference proteome</keyword>
<name>A0AAN9AST5_9CAEN</name>
<feature type="region of interest" description="Disordered" evidence="1">
    <location>
        <begin position="13"/>
        <end position="41"/>
    </location>
</feature>
<accession>A0AAN9AST5</accession>
<dbReference type="AlphaFoldDB" id="A0AAN9AST5"/>
<proteinExistence type="predicted"/>
<reference evidence="2 3" key="1">
    <citation type="submission" date="2024-02" db="EMBL/GenBank/DDBJ databases">
        <title>Chromosome-scale genome assembly of the rough periwinkle Littorina saxatilis.</title>
        <authorList>
            <person name="De Jode A."/>
            <person name="Faria R."/>
            <person name="Formenti G."/>
            <person name="Sims Y."/>
            <person name="Smith T.P."/>
            <person name="Tracey A."/>
            <person name="Wood J.M.D."/>
            <person name="Zagrodzka Z.B."/>
            <person name="Johannesson K."/>
            <person name="Butlin R.K."/>
            <person name="Leder E.H."/>
        </authorList>
    </citation>
    <scope>NUCLEOTIDE SEQUENCE [LARGE SCALE GENOMIC DNA]</scope>
    <source>
        <strain evidence="2">Snail1</strain>
        <tissue evidence="2">Muscle</tissue>
    </source>
</reference>
<feature type="region of interest" description="Disordered" evidence="1">
    <location>
        <begin position="65"/>
        <end position="85"/>
    </location>
</feature>
<feature type="compositionally biased region" description="Pro residues" evidence="1">
    <location>
        <begin position="32"/>
        <end position="41"/>
    </location>
</feature>
<feature type="compositionally biased region" description="Low complexity" evidence="1">
    <location>
        <begin position="136"/>
        <end position="145"/>
    </location>
</feature>
<evidence type="ECO:0000313" key="2">
    <source>
        <dbReference type="EMBL" id="KAK7092125.1"/>
    </source>
</evidence>
<protein>
    <submittedName>
        <fullName evidence="2">Uncharacterized protein</fullName>
    </submittedName>
</protein>
<gene>
    <name evidence="2" type="ORF">V1264_009725</name>
</gene>
<feature type="compositionally biased region" description="Polar residues" evidence="1">
    <location>
        <begin position="146"/>
        <end position="159"/>
    </location>
</feature>
<evidence type="ECO:0000256" key="1">
    <source>
        <dbReference type="SAM" id="MobiDB-lite"/>
    </source>
</evidence>
<comment type="caution">
    <text evidence="2">The sequence shown here is derived from an EMBL/GenBank/DDBJ whole genome shotgun (WGS) entry which is preliminary data.</text>
</comment>